<dbReference type="Pfam" id="PF22381">
    <property type="entry name" value="Staph_reg_Sar_Rot"/>
    <property type="match status" value="1"/>
</dbReference>
<organism evidence="7 8">
    <name type="scientific">Vineibacter terrae</name>
    <dbReference type="NCBI Taxonomy" id="2586908"/>
    <lineage>
        <taxon>Bacteria</taxon>
        <taxon>Pseudomonadati</taxon>
        <taxon>Pseudomonadota</taxon>
        <taxon>Alphaproteobacteria</taxon>
        <taxon>Hyphomicrobiales</taxon>
        <taxon>Vineibacter</taxon>
    </lineage>
</organism>
<evidence type="ECO:0000313" key="7">
    <source>
        <dbReference type="EMBL" id="TXL77530.1"/>
    </source>
</evidence>
<gene>
    <name evidence="7" type="ORF">FHP25_08855</name>
</gene>
<dbReference type="EMBL" id="VDUZ01000008">
    <property type="protein sequence ID" value="TXL77530.1"/>
    <property type="molecule type" value="Genomic_DNA"/>
</dbReference>
<accession>A0A5C8PQ12</accession>
<dbReference type="SUPFAM" id="SSF46785">
    <property type="entry name" value="Winged helix' DNA-binding domain"/>
    <property type="match status" value="1"/>
</dbReference>
<keyword evidence="8" id="KW-1185">Reference proteome</keyword>
<dbReference type="RefSeq" id="WP_147846570.1">
    <property type="nucleotide sequence ID" value="NZ_VDUZ01000008.1"/>
</dbReference>
<evidence type="ECO:0000313" key="8">
    <source>
        <dbReference type="Proteomes" id="UP000321638"/>
    </source>
</evidence>
<dbReference type="GO" id="GO:0003700">
    <property type="term" value="F:DNA-binding transcription factor activity"/>
    <property type="evidence" value="ECO:0007669"/>
    <property type="project" value="InterPro"/>
</dbReference>
<dbReference type="InterPro" id="IPR036388">
    <property type="entry name" value="WH-like_DNA-bd_sf"/>
</dbReference>
<proteinExistence type="predicted"/>
<sequence length="153" mass="16523">MAAKNTLATDALKLDNQLCFALYAASRAMTAAYRPLLEALGLTYPQYLVMLVLWETGGSTVKDLGTALRLDSGTLSPLLKRLEAAGLIMRRRSADDERVVDVAPTEAGKALKQRALSIPQALACRAGLSERDIAALRTELHRLESRLSTADAP</sequence>
<dbReference type="Gene3D" id="1.10.10.10">
    <property type="entry name" value="Winged helix-like DNA-binding domain superfamily/Winged helix DNA-binding domain"/>
    <property type="match status" value="1"/>
</dbReference>
<feature type="domain" description="HTH marR-type" evidence="6">
    <location>
        <begin position="15"/>
        <end position="145"/>
    </location>
</feature>
<dbReference type="PANTHER" id="PTHR33164">
    <property type="entry name" value="TRANSCRIPTIONAL REGULATOR, MARR FAMILY"/>
    <property type="match status" value="1"/>
</dbReference>
<dbReference type="PANTHER" id="PTHR33164:SF5">
    <property type="entry name" value="ORGANIC HYDROPEROXIDE RESISTANCE TRANSCRIPTIONAL REGULATOR"/>
    <property type="match status" value="1"/>
</dbReference>
<reference evidence="7 8" key="1">
    <citation type="submission" date="2019-06" db="EMBL/GenBank/DDBJ databases">
        <title>New taxonomy in bacterial strain CC-CFT640, isolated from vineyard.</title>
        <authorList>
            <person name="Lin S.-Y."/>
            <person name="Tsai C.-F."/>
            <person name="Young C.-C."/>
        </authorList>
    </citation>
    <scope>NUCLEOTIDE SEQUENCE [LARGE SCALE GENOMIC DNA]</scope>
    <source>
        <strain evidence="7 8">CC-CFT640</strain>
    </source>
</reference>
<keyword evidence="5" id="KW-0804">Transcription</keyword>
<dbReference type="PROSITE" id="PS50995">
    <property type="entry name" value="HTH_MARR_2"/>
    <property type="match status" value="1"/>
</dbReference>
<evidence type="ECO:0000256" key="3">
    <source>
        <dbReference type="ARBA" id="ARBA00023015"/>
    </source>
</evidence>
<evidence type="ECO:0000256" key="1">
    <source>
        <dbReference type="ARBA" id="ARBA00004496"/>
    </source>
</evidence>
<evidence type="ECO:0000256" key="5">
    <source>
        <dbReference type="ARBA" id="ARBA00023163"/>
    </source>
</evidence>
<dbReference type="FunFam" id="1.10.10.10:FF:000163">
    <property type="entry name" value="MarR family transcriptional regulator"/>
    <property type="match status" value="1"/>
</dbReference>
<keyword evidence="2" id="KW-0963">Cytoplasm</keyword>
<dbReference type="InterPro" id="IPR039422">
    <property type="entry name" value="MarR/SlyA-like"/>
</dbReference>
<dbReference type="GO" id="GO:0006950">
    <property type="term" value="P:response to stress"/>
    <property type="evidence" value="ECO:0007669"/>
    <property type="project" value="TreeGrafter"/>
</dbReference>
<dbReference type="SMART" id="SM00347">
    <property type="entry name" value="HTH_MARR"/>
    <property type="match status" value="1"/>
</dbReference>
<comment type="caution">
    <text evidence="7">The sequence shown here is derived from an EMBL/GenBank/DDBJ whole genome shotgun (WGS) entry which is preliminary data.</text>
</comment>
<evidence type="ECO:0000256" key="2">
    <source>
        <dbReference type="ARBA" id="ARBA00022490"/>
    </source>
</evidence>
<dbReference type="InterPro" id="IPR036390">
    <property type="entry name" value="WH_DNA-bd_sf"/>
</dbReference>
<evidence type="ECO:0000259" key="6">
    <source>
        <dbReference type="PROSITE" id="PS50995"/>
    </source>
</evidence>
<dbReference type="Proteomes" id="UP000321638">
    <property type="component" value="Unassembled WGS sequence"/>
</dbReference>
<evidence type="ECO:0000256" key="4">
    <source>
        <dbReference type="ARBA" id="ARBA00023125"/>
    </source>
</evidence>
<keyword evidence="4" id="KW-0238">DNA-binding</keyword>
<dbReference type="InterPro" id="IPR000835">
    <property type="entry name" value="HTH_MarR-typ"/>
</dbReference>
<dbReference type="AlphaFoldDB" id="A0A5C8PQ12"/>
<dbReference type="GO" id="GO:0003677">
    <property type="term" value="F:DNA binding"/>
    <property type="evidence" value="ECO:0007669"/>
    <property type="project" value="UniProtKB-KW"/>
</dbReference>
<keyword evidence="3" id="KW-0805">Transcription regulation</keyword>
<name>A0A5C8PQ12_9HYPH</name>
<dbReference type="OrthoDB" id="9806864at2"/>
<dbReference type="InterPro" id="IPR055166">
    <property type="entry name" value="Transc_reg_Sar_Rot_HTH"/>
</dbReference>
<protein>
    <submittedName>
        <fullName evidence="7">MarR family transcriptional regulator</fullName>
    </submittedName>
</protein>
<dbReference type="GO" id="GO:0005737">
    <property type="term" value="C:cytoplasm"/>
    <property type="evidence" value="ECO:0007669"/>
    <property type="project" value="UniProtKB-SubCell"/>
</dbReference>
<comment type="subcellular location">
    <subcellularLocation>
        <location evidence="1">Cytoplasm</location>
    </subcellularLocation>
</comment>